<evidence type="ECO:0000256" key="7">
    <source>
        <dbReference type="ARBA" id="ARBA00023136"/>
    </source>
</evidence>
<feature type="transmembrane region" description="Helical" evidence="8">
    <location>
        <begin position="295"/>
        <end position="316"/>
    </location>
</feature>
<dbReference type="OrthoDB" id="9786339at2"/>
<feature type="transmembrane region" description="Helical" evidence="8">
    <location>
        <begin position="253"/>
        <end position="275"/>
    </location>
</feature>
<feature type="transmembrane region" description="Helical" evidence="8">
    <location>
        <begin position="337"/>
        <end position="361"/>
    </location>
</feature>
<dbReference type="Pfam" id="PF03023">
    <property type="entry name" value="MurJ"/>
    <property type="match status" value="1"/>
</dbReference>
<feature type="transmembrane region" description="Helical" evidence="8">
    <location>
        <begin position="208"/>
        <end position="232"/>
    </location>
</feature>
<dbReference type="PRINTS" id="PR01806">
    <property type="entry name" value="VIRFACTRMVIN"/>
</dbReference>
<dbReference type="GO" id="GO:0008360">
    <property type="term" value="P:regulation of cell shape"/>
    <property type="evidence" value="ECO:0007669"/>
    <property type="project" value="UniProtKB-KW"/>
</dbReference>
<dbReference type="GO" id="GO:0005886">
    <property type="term" value="C:plasma membrane"/>
    <property type="evidence" value="ECO:0007669"/>
    <property type="project" value="UniProtKB-SubCell"/>
</dbReference>
<evidence type="ECO:0000256" key="8">
    <source>
        <dbReference type="SAM" id="Phobius"/>
    </source>
</evidence>
<evidence type="ECO:0000313" key="10">
    <source>
        <dbReference type="Proteomes" id="UP000245469"/>
    </source>
</evidence>
<feature type="transmembrane region" description="Helical" evidence="8">
    <location>
        <begin position="96"/>
        <end position="126"/>
    </location>
</feature>
<evidence type="ECO:0000256" key="6">
    <source>
        <dbReference type="ARBA" id="ARBA00022989"/>
    </source>
</evidence>
<keyword evidence="4" id="KW-0133">Cell shape</keyword>
<feature type="transmembrane region" description="Helical" evidence="8">
    <location>
        <begin position="170"/>
        <end position="196"/>
    </location>
</feature>
<dbReference type="AlphaFoldDB" id="A0A316ADG0"/>
<dbReference type="GO" id="GO:0034204">
    <property type="term" value="P:lipid translocation"/>
    <property type="evidence" value="ECO:0007669"/>
    <property type="project" value="TreeGrafter"/>
</dbReference>
<reference evidence="9 10" key="1">
    <citation type="submission" date="2018-03" db="EMBL/GenBank/DDBJ databases">
        <title>Genomic Encyclopedia of Archaeal and Bacterial Type Strains, Phase II (KMG-II): from individual species to whole genera.</title>
        <authorList>
            <person name="Goeker M."/>
        </authorList>
    </citation>
    <scope>NUCLEOTIDE SEQUENCE [LARGE SCALE GENOMIC DNA]</scope>
    <source>
        <strain evidence="9 10">DSM 44889</strain>
    </source>
</reference>
<keyword evidence="7 8" id="KW-0472">Membrane</keyword>
<evidence type="ECO:0000256" key="4">
    <source>
        <dbReference type="ARBA" id="ARBA00022960"/>
    </source>
</evidence>
<protein>
    <submittedName>
        <fullName evidence="9">Putative peptidoglycan lipid II flippase</fullName>
    </submittedName>
</protein>
<dbReference type="PANTHER" id="PTHR47019:SF1">
    <property type="entry name" value="LIPID II FLIPPASE MURJ"/>
    <property type="match status" value="1"/>
</dbReference>
<feature type="transmembrane region" description="Helical" evidence="8">
    <location>
        <begin position="468"/>
        <end position="489"/>
    </location>
</feature>
<keyword evidence="5" id="KW-0573">Peptidoglycan synthesis</keyword>
<feature type="transmembrane region" description="Helical" evidence="8">
    <location>
        <begin position="373"/>
        <end position="394"/>
    </location>
</feature>
<keyword evidence="6 8" id="KW-1133">Transmembrane helix</keyword>
<dbReference type="GO" id="GO:0015648">
    <property type="term" value="F:lipid-linked peptidoglycan transporter activity"/>
    <property type="evidence" value="ECO:0007669"/>
    <property type="project" value="TreeGrafter"/>
</dbReference>
<sequence length="545" mass="56109">MAEARSDRRSLRGAALGRASAVMAAGTAVSRVLGFVRAAVLALVIGGVLTAGGNAFTLANTIPTNLYLLIAGGVLNAVLVPQVVRAMQRPDGGAEYLDRLVTAAVAVLATATLLLTLASPAIVWLFSTESPGEMRPLAIAFAFWCLPQVFFYALYTLLGQILNAKGHFGAYMWAPVVNNVVALAGLGAFVLAFGRVSETTPADAWTPAQIAVLAGSSTLGVVAQALILLVPLRRAGVRLRPRWGVRGMGLRTAGKVAGWTFGALLLSQGTALVVSNVTTSVPDDSGAGNYAWANAFLLFMLPHSLVTVSLVTALFTRMSAAAARGALEELRADVSSAMRTVGVAMVLATAGLIVTADAAGVLLGGGRAQPGRALGAVVAVAALGLVPFSATYLVQRGFYALEDARTPFFVQCLATFLWVSGSLASFLLPPEHRVVGVAASLAVSQWAGALAGLVALHRRLGGVDAARIASTHVRLLVIGALATAAGLLAVRPLDGLLERSYVGAAALAVIGGGVVVLVYGAGLAVLRVEEVRPLLRRLPGPLRRP</sequence>
<dbReference type="EMBL" id="QGDQ01000002">
    <property type="protein sequence ID" value="PWJ55773.1"/>
    <property type="molecule type" value="Genomic_DNA"/>
</dbReference>
<evidence type="ECO:0000256" key="2">
    <source>
        <dbReference type="ARBA" id="ARBA00022475"/>
    </source>
</evidence>
<gene>
    <name evidence="9" type="ORF">BXY45_102139</name>
</gene>
<organism evidence="9 10">
    <name type="scientific">Quadrisphaera granulorum</name>
    <dbReference type="NCBI Taxonomy" id="317664"/>
    <lineage>
        <taxon>Bacteria</taxon>
        <taxon>Bacillati</taxon>
        <taxon>Actinomycetota</taxon>
        <taxon>Actinomycetes</taxon>
        <taxon>Kineosporiales</taxon>
        <taxon>Kineosporiaceae</taxon>
        <taxon>Quadrisphaera</taxon>
    </lineage>
</organism>
<feature type="transmembrane region" description="Helical" evidence="8">
    <location>
        <begin position="434"/>
        <end position="456"/>
    </location>
</feature>
<keyword evidence="2" id="KW-1003">Cell membrane</keyword>
<comment type="caution">
    <text evidence="9">The sequence shown here is derived from an EMBL/GenBank/DDBJ whole genome shotgun (WGS) entry which is preliminary data.</text>
</comment>
<dbReference type="PANTHER" id="PTHR47019">
    <property type="entry name" value="LIPID II FLIPPASE MURJ"/>
    <property type="match status" value="1"/>
</dbReference>
<keyword evidence="3 8" id="KW-0812">Transmembrane</keyword>
<feature type="transmembrane region" description="Helical" evidence="8">
    <location>
        <begin position="406"/>
        <end position="428"/>
    </location>
</feature>
<feature type="transmembrane region" description="Helical" evidence="8">
    <location>
        <begin position="21"/>
        <end position="46"/>
    </location>
</feature>
<dbReference type="NCBIfam" id="TIGR01695">
    <property type="entry name" value="murJ_mviN"/>
    <property type="match status" value="1"/>
</dbReference>
<evidence type="ECO:0000313" key="9">
    <source>
        <dbReference type="EMBL" id="PWJ55773.1"/>
    </source>
</evidence>
<dbReference type="Proteomes" id="UP000245469">
    <property type="component" value="Unassembled WGS sequence"/>
</dbReference>
<feature type="transmembrane region" description="Helical" evidence="8">
    <location>
        <begin position="501"/>
        <end position="526"/>
    </location>
</feature>
<accession>A0A316ADG0</accession>
<feature type="transmembrane region" description="Helical" evidence="8">
    <location>
        <begin position="138"/>
        <end position="158"/>
    </location>
</feature>
<proteinExistence type="predicted"/>
<comment type="subcellular location">
    <subcellularLocation>
        <location evidence="1">Cell membrane</location>
        <topology evidence="1">Multi-pass membrane protein</topology>
    </subcellularLocation>
</comment>
<dbReference type="GO" id="GO:0009252">
    <property type="term" value="P:peptidoglycan biosynthetic process"/>
    <property type="evidence" value="ECO:0007669"/>
    <property type="project" value="UniProtKB-KW"/>
</dbReference>
<dbReference type="InterPro" id="IPR051050">
    <property type="entry name" value="Lipid_II_flippase_MurJ/MviN"/>
</dbReference>
<evidence type="ECO:0000256" key="3">
    <source>
        <dbReference type="ARBA" id="ARBA00022692"/>
    </source>
</evidence>
<dbReference type="InterPro" id="IPR004268">
    <property type="entry name" value="MurJ"/>
</dbReference>
<name>A0A316ADG0_9ACTN</name>
<feature type="transmembrane region" description="Helical" evidence="8">
    <location>
        <begin position="66"/>
        <end position="84"/>
    </location>
</feature>
<keyword evidence="10" id="KW-1185">Reference proteome</keyword>
<evidence type="ECO:0000256" key="1">
    <source>
        <dbReference type="ARBA" id="ARBA00004651"/>
    </source>
</evidence>
<dbReference type="RefSeq" id="WP_146211060.1">
    <property type="nucleotide sequence ID" value="NZ_QGDQ01000002.1"/>
</dbReference>
<evidence type="ECO:0000256" key="5">
    <source>
        <dbReference type="ARBA" id="ARBA00022984"/>
    </source>
</evidence>